<dbReference type="AlphaFoldDB" id="A0A1H9REV0"/>
<dbReference type="Proteomes" id="UP000182584">
    <property type="component" value="Unassembled WGS sequence"/>
</dbReference>
<organism evidence="2 3">
    <name type="scientific">Butyrivibrio fibrisolvens</name>
    <dbReference type="NCBI Taxonomy" id="831"/>
    <lineage>
        <taxon>Bacteria</taxon>
        <taxon>Bacillati</taxon>
        <taxon>Bacillota</taxon>
        <taxon>Clostridia</taxon>
        <taxon>Lachnospirales</taxon>
        <taxon>Lachnospiraceae</taxon>
        <taxon>Butyrivibrio</taxon>
    </lineage>
</organism>
<reference evidence="2 3" key="1">
    <citation type="submission" date="2016-10" db="EMBL/GenBank/DDBJ databases">
        <authorList>
            <person name="de Groot N.N."/>
        </authorList>
    </citation>
    <scope>NUCLEOTIDE SEQUENCE [LARGE SCALE GENOMIC DNA]</scope>
    <source>
        <strain evidence="2 3">AR40</strain>
    </source>
</reference>
<evidence type="ECO:0000313" key="3">
    <source>
        <dbReference type="Proteomes" id="UP000182584"/>
    </source>
</evidence>
<dbReference type="EMBL" id="FOGJ01000009">
    <property type="protein sequence ID" value="SER71212.1"/>
    <property type="molecule type" value="Genomic_DNA"/>
</dbReference>
<name>A0A1H9REV0_BUTFI</name>
<dbReference type="OrthoDB" id="9792248at2"/>
<protein>
    <submittedName>
        <fullName evidence="2">Uncharacterized protein</fullName>
    </submittedName>
</protein>
<dbReference type="RefSeq" id="WP_081357016.1">
    <property type="nucleotide sequence ID" value="NZ_FOGJ01000009.1"/>
</dbReference>
<accession>A0A1H9REV0</accession>
<proteinExistence type="predicted"/>
<evidence type="ECO:0000256" key="1">
    <source>
        <dbReference type="SAM" id="MobiDB-lite"/>
    </source>
</evidence>
<sequence>MKIGTDGINSIPEQERYARLHEAQDVKKAEQVGKPDDSKVSGSNAIPADEFIPSDPVKGLYRPGKDADGNPKIDYIDPKKDVSPETKADDKVSSDSKKSESTTTDTNKVDREIEKLKEKKARLEQEIRTAEDAQKKRLEQELHQVEAELAQKDNDNYRRQNAVVS</sequence>
<feature type="compositionally biased region" description="Basic and acidic residues" evidence="1">
    <location>
        <begin position="63"/>
        <end position="100"/>
    </location>
</feature>
<evidence type="ECO:0000313" key="2">
    <source>
        <dbReference type="EMBL" id="SER71212.1"/>
    </source>
</evidence>
<feature type="region of interest" description="Disordered" evidence="1">
    <location>
        <begin position="21"/>
        <end position="113"/>
    </location>
</feature>
<gene>
    <name evidence="2" type="ORF">SAMN04487884_109137</name>
</gene>
<feature type="compositionally biased region" description="Basic and acidic residues" evidence="1">
    <location>
        <begin position="21"/>
        <end position="39"/>
    </location>
</feature>